<protein>
    <submittedName>
        <fullName evidence="2">Helicase-associated domain-containing protein</fullName>
    </submittedName>
</protein>
<keyword evidence="2" id="KW-0378">Hydrolase</keyword>
<evidence type="ECO:0000259" key="1">
    <source>
        <dbReference type="Pfam" id="PF13625"/>
    </source>
</evidence>
<dbReference type="Pfam" id="PF13625">
    <property type="entry name" value="Helicase_C_3"/>
    <property type="match status" value="1"/>
</dbReference>
<dbReference type="EMBL" id="CP147846">
    <property type="protein sequence ID" value="WXG67500.1"/>
    <property type="molecule type" value="Genomic_DNA"/>
</dbReference>
<dbReference type="InterPro" id="IPR032830">
    <property type="entry name" value="XPB/Ssl2_N"/>
</dbReference>
<name>A0ABZ2PEJ8_9NOCA</name>
<dbReference type="Proteomes" id="UP001432000">
    <property type="component" value="Chromosome"/>
</dbReference>
<feature type="domain" description="Helicase XPB/Ssl2 N-terminal" evidence="1">
    <location>
        <begin position="368"/>
        <end position="479"/>
    </location>
</feature>
<keyword evidence="2" id="KW-0547">Nucleotide-binding</keyword>
<dbReference type="GO" id="GO:0004386">
    <property type="term" value="F:helicase activity"/>
    <property type="evidence" value="ECO:0007669"/>
    <property type="project" value="UniProtKB-KW"/>
</dbReference>
<keyword evidence="2" id="KW-0067">ATP-binding</keyword>
<keyword evidence="2" id="KW-0347">Helicase</keyword>
<evidence type="ECO:0000313" key="3">
    <source>
        <dbReference type="Proteomes" id="UP001432000"/>
    </source>
</evidence>
<accession>A0ABZ2PEJ8</accession>
<proteinExistence type="predicted"/>
<keyword evidence="3" id="KW-1185">Reference proteome</keyword>
<dbReference type="RefSeq" id="WP_338887092.1">
    <property type="nucleotide sequence ID" value="NZ_CP147846.1"/>
</dbReference>
<gene>
    <name evidence="2" type="ORF">WDS16_19950</name>
</gene>
<sequence>MTSQREWLEGLDEEALTSLLANRIDVAIYPPPRTYAALAHLLQTPPSVAAAVRSLDHGARTVLAAFKGIRTRSELAVRFDEGGQNTAEDIDRALAALVDRALVWPSGDGYRTSQLGGHDLRNHELGGVPSLACPWPGEAPDVDLAGQQRAIARFCETADAVLDAVDSGSVSTVKAGGVGVREMRTLTTTVDAEDSSVVELVLELSRSMGLLQHGHGVVRSTTDFPAWKASSRAEKLVSMIAEWWCLDGSPTNLSGAKVLSVYPSNASTAMLRHAVLASMPPKGVADDAKALRYFEWLLPGFVDAADPGDLEAIWRELSWLGLLAGHAPTELSSALGGLGRCGVGTVETVIAPIVDRIVDGSECVLRLLPDLTAVVTGPVSERISNLLSGAAIAESKDAASTWRFSPESVRRYFDDGGTAENLRAELSEVAVTDIPQSLDYLIKDCARRHGQMVVRSASSVVVSDDESLIREIASLAKLKSRIVAPTVVVSSLPAHLVLDVLREAGHAPTVEGSAAEVKVSRAKAPHTASSPVFVIRAGTPPAVLAAALASGTAVDVDVDRVAGSIRAWCQLGPRDVDALARAVALGGTVRVNFLDTKRGTITNELSDVVLDAGVVHGWSTQSNARRSITLTRIRRVQPAE</sequence>
<organism evidence="2 3">
    <name type="scientific">Rhodococcus sovatensis</name>
    <dbReference type="NCBI Taxonomy" id="1805840"/>
    <lineage>
        <taxon>Bacteria</taxon>
        <taxon>Bacillati</taxon>
        <taxon>Actinomycetota</taxon>
        <taxon>Actinomycetes</taxon>
        <taxon>Mycobacteriales</taxon>
        <taxon>Nocardiaceae</taxon>
        <taxon>Rhodococcus</taxon>
    </lineage>
</organism>
<reference evidence="2 3" key="1">
    <citation type="submission" date="2024-03" db="EMBL/GenBank/DDBJ databases">
        <title>Natural products discovery in diverse microorganisms through a two-stage MS feature dereplication strategy.</title>
        <authorList>
            <person name="Zhang R."/>
        </authorList>
    </citation>
    <scope>NUCLEOTIDE SEQUENCE [LARGE SCALE GENOMIC DNA]</scope>
    <source>
        <strain evidence="2 3">18930</strain>
    </source>
</reference>
<evidence type="ECO:0000313" key="2">
    <source>
        <dbReference type="EMBL" id="WXG67500.1"/>
    </source>
</evidence>